<organism evidence="1 2">
    <name type="scientific">[Clostridium] asparagiforme DSM 15981</name>
    <dbReference type="NCBI Taxonomy" id="518636"/>
    <lineage>
        <taxon>Bacteria</taxon>
        <taxon>Bacillati</taxon>
        <taxon>Bacillota</taxon>
        <taxon>Clostridia</taxon>
        <taxon>Lachnospirales</taxon>
        <taxon>Lachnospiraceae</taxon>
        <taxon>Enterocloster</taxon>
    </lineage>
</organism>
<comment type="caution">
    <text evidence="1">The sequence shown here is derived from an EMBL/GenBank/DDBJ whole genome shotgun (WGS) entry which is preliminary data.</text>
</comment>
<protein>
    <submittedName>
        <fullName evidence="1">Uncharacterized protein</fullName>
    </submittedName>
</protein>
<dbReference type="Proteomes" id="UP000004756">
    <property type="component" value="Unassembled WGS sequence"/>
</dbReference>
<evidence type="ECO:0000313" key="2">
    <source>
        <dbReference type="Proteomes" id="UP000004756"/>
    </source>
</evidence>
<gene>
    <name evidence="1" type="ORF">CLOSTASPAR_05696</name>
</gene>
<dbReference type="HOGENOM" id="CLU_2971191_0_0_9"/>
<keyword evidence="2" id="KW-1185">Reference proteome</keyword>
<evidence type="ECO:0000313" key="1">
    <source>
        <dbReference type="EMBL" id="EEG52246.1"/>
    </source>
</evidence>
<name>C0D8U7_9FIRM</name>
<reference evidence="1 2" key="1">
    <citation type="submission" date="2009-02" db="EMBL/GenBank/DDBJ databases">
        <title>Draft genome sequence of Clostridium asparagiforme (DSM 15981).</title>
        <authorList>
            <person name="Sudarsanam P."/>
            <person name="Ley R."/>
            <person name="Guruge J."/>
            <person name="Turnbaugh P.J."/>
            <person name="Mahowald M."/>
            <person name="Liep D."/>
            <person name="Gordon J."/>
        </authorList>
    </citation>
    <scope>NUCLEOTIDE SEQUENCE [LARGE SCALE GENOMIC DNA]</scope>
    <source>
        <strain evidence="1 2">DSM 15981</strain>
    </source>
</reference>
<proteinExistence type="predicted"/>
<accession>C0D8U7</accession>
<sequence length="58" mass="6991">MWYDVGNLNVYTFRNFVDISAEIHGIRHIHLTVFRWEGTAWPWPKTRPDPGGRFSWKM</sequence>
<dbReference type="AlphaFoldDB" id="C0D8U7"/>
<dbReference type="EMBL" id="ACCJ01000465">
    <property type="protein sequence ID" value="EEG52246.1"/>
    <property type="molecule type" value="Genomic_DNA"/>
</dbReference>